<dbReference type="GO" id="GO:0008270">
    <property type="term" value="F:zinc ion binding"/>
    <property type="evidence" value="ECO:0007669"/>
    <property type="project" value="UniProtKB-KW"/>
</dbReference>
<keyword evidence="3 9" id="KW-0863">Zinc-finger</keyword>
<dbReference type="Proteomes" id="UP001293593">
    <property type="component" value="Unassembled WGS sequence"/>
</dbReference>
<dbReference type="FunFam" id="4.10.1100.10:FF:000001">
    <property type="entry name" value="Squamosa promoter-binding-like protein 14"/>
    <property type="match status" value="1"/>
</dbReference>
<keyword evidence="6" id="KW-0238">DNA-binding</keyword>
<organism evidence="12 13">
    <name type="scientific">Acacia crassicarpa</name>
    <name type="common">northern wattle</name>
    <dbReference type="NCBI Taxonomy" id="499986"/>
    <lineage>
        <taxon>Eukaryota</taxon>
        <taxon>Viridiplantae</taxon>
        <taxon>Streptophyta</taxon>
        <taxon>Embryophyta</taxon>
        <taxon>Tracheophyta</taxon>
        <taxon>Spermatophyta</taxon>
        <taxon>Magnoliopsida</taxon>
        <taxon>eudicotyledons</taxon>
        <taxon>Gunneridae</taxon>
        <taxon>Pentapetalae</taxon>
        <taxon>rosids</taxon>
        <taxon>fabids</taxon>
        <taxon>Fabales</taxon>
        <taxon>Fabaceae</taxon>
        <taxon>Caesalpinioideae</taxon>
        <taxon>mimosoid clade</taxon>
        <taxon>Acacieae</taxon>
        <taxon>Acacia</taxon>
    </lineage>
</organism>
<evidence type="ECO:0000313" key="12">
    <source>
        <dbReference type="EMBL" id="KAK4281825.1"/>
    </source>
</evidence>
<dbReference type="Gene3D" id="4.10.1100.10">
    <property type="entry name" value="Transcription factor, SBP-box domain"/>
    <property type="match status" value="1"/>
</dbReference>
<dbReference type="PROSITE" id="PS51141">
    <property type="entry name" value="ZF_SBP"/>
    <property type="match status" value="1"/>
</dbReference>
<evidence type="ECO:0000256" key="5">
    <source>
        <dbReference type="ARBA" id="ARBA00023015"/>
    </source>
</evidence>
<keyword evidence="5" id="KW-0805">Transcription regulation</keyword>
<evidence type="ECO:0000256" key="8">
    <source>
        <dbReference type="ARBA" id="ARBA00023242"/>
    </source>
</evidence>
<evidence type="ECO:0000256" key="6">
    <source>
        <dbReference type="ARBA" id="ARBA00023125"/>
    </source>
</evidence>
<dbReference type="AlphaFoldDB" id="A0AAE1TFF7"/>
<dbReference type="InterPro" id="IPR044817">
    <property type="entry name" value="SBP-like"/>
</dbReference>
<evidence type="ECO:0000256" key="1">
    <source>
        <dbReference type="ARBA" id="ARBA00004123"/>
    </source>
</evidence>
<feature type="domain" description="SBP-type" evidence="11">
    <location>
        <begin position="57"/>
        <end position="134"/>
    </location>
</feature>
<sequence>MGSSSTRCLHGLKVGHNVYFEDVTVGAQPKSTAGRRSSSSGTGMKKGKGGTVQGAQPPRCQVEGCKVDLSDAKAYYSRHKVCGFHSKSPKVIVAGLEQRFCQQCSRFHQLTEFDLEKRSCRRRLAGHNERRRKPQPSSLLISPYARFSPAVFDNRGKVGGFLMEFAADHKPTLRNELPAASSMEQVAGYQSWVGKINSFGPRNPPGECFTGIADTSCALSLLSNQTWGLRNTPPALGVNNLCFGGTSITQVAASSHGDPIPIHHLSDASWSFKGIGRNICLHDEVVPDLGPAQISLSNCELPGELVMPQSGRRQYIDPQSEAYESSQLMHWSL</sequence>
<feature type="compositionally biased region" description="Low complexity" evidence="10">
    <location>
        <begin position="30"/>
        <end position="43"/>
    </location>
</feature>
<accession>A0AAE1TFF7</accession>
<name>A0AAE1TFF7_9FABA</name>
<evidence type="ECO:0000256" key="7">
    <source>
        <dbReference type="ARBA" id="ARBA00023163"/>
    </source>
</evidence>
<proteinExistence type="predicted"/>
<dbReference type="EMBL" id="JAWXYG010000002">
    <property type="protein sequence ID" value="KAK4281825.1"/>
    <property type="molecule type" value="Genomic_DNA"/>
</dbReference>
<dbReference type="GO" id="GO:0005634">
    <property type="term" value="C:nucleus"/>
    <property type="evidence" value="ECO:0007669"/>
    <property type="project" value="UniProtKB-SubCell"/>
</dbReference>
<comment type="subcellular location">
    <subcellularLocation>
        <location evidence="1">Nucleus</location>
    </subcellularLocation>
</comment>
<dbReference type="SUPFAM" id="SSF103612">
    <property type="entry name" value="SBT domain"/>
    <property type="match status" value="1"/>
</dbReference>
<keyword evidence="8" id="KW-0539">Nucleus</keyword>
<evidence type="ECO:0000256" key="4">
    <source>
        <dbReference type="ARBA" id="ARBA00022833"/>
    </source>
</evidence>
<dbReference type="InterPro" id="IPR036893">
    <property type="entry name" value="SBP_sf"/>
</dbReference>
<dbReference type="GO" id="GO:0003677">
    <property type="term" value="F:DNA binding"/>
    <property type="evidence" value="ECO:0007669"/>
    <property type="project" value="UniProtKB-KW"/>
</dbReference>
<dbReference type="InterPro" id="IPR004333">
    <property type="entry name" value="SBP_dom"/>
</dbReference>
<evidence type="ECO:0000259" key="11">
    <source>
        <dbReference type="PROSITE" id="PS51141"/>
    </source>
</evidence>
<reference evidence="12" key="1">
    <citation type="submission" date="2023-10" db="EMBL/GenBank/DDBJ databases">
        <title>Chromosome-level genome of the transformable northern wattle, Acacia crassicarpa.</title>
        <authorList>
            <person name="Massaro I."/>
            <person name="Sinha N.R."/>
            <person name="Poethig S."/>
            <person name="Leichty A.R."/>
        </authorList>
    </citation>
    <scope>NUCLEOTIDE SEQUENCE</scope>
    <source>
        <strain evidence="12">Acra3RX</strain>
        <tissue evidence="12">Leaf</tissue>
    </source>
</reference>
<keyword evidence="2" id="KW-0479">Metal-binding</keyword>
<keyword evidence="4" id="KW-0862">Zinc</keyword>
<evidence type="ECO:0000313" key="13">
    <source>
        <dbReference type="Proteomes" id="UP001293593"/>
    </source>
</evidence>
<keyword evidence="7" id="KW-0804">Transcription</keyword>
<gene>
    <name evidence="12" type="ORF">QN277_013275</name>
</gene>
<protein>
    <recommendedName>
        <fullName evidence="11">SBP-type domain-containing protein</fullName>
    </recommendedName>
</protein>
<evidence type="ECO:0000256" key="10">
    <source>
        <dbReference type="SAM" id="MobiDB-lite"/>
    </source>
</evidence>
<comment type="caution">
    <text evidence="12">The sequence shown here is derived from an EMBL/GenBank/DDBJ whole genome shotgun (WGS) entry which is preliminary data.</text>
</comment>
<evidence type="ECO:0000256" key="2">
    <source>
        <dbReference type="ARBA" id="ARBA00022723"/>
    </source>
</evidence>
<dbReference type="Pfam" id="PF03110">
    <property type="entry name" value="SBP"/>
    <property type="match status" value="1"/>
</dbReference>
<evidence type="ECO:0000256" key="3">
    <source>
        <dbReference type="ARBA" id="ARBA00022771"/>
    </source>
</evidence>
<dbReference type="PANTHER" id="PTHR31251">
    <property type="entry name" value="SQUAMOSA PROMOTER-BINDING-LIKE PROTEIN 4"/>
    <property type="match status" value="1"/>
</dbReference>
<evidence type="ECO:0000256" key="9">
    <source>
        <dbReference type="PROSITE-ProRule" id="PRU00470"/>
    </source>
</evidence>
<dbReference type="PANTHER" id="PTHR31251:SF226">
    <property type="entry name" value="SQUAMOSA PROMOTER-BINDING-LIKE PROTEIN 6"/>
    <property type="match status" value="1"/>
</dbReference>
<feature type="region of interest" description="Disordered" evidence="10">
    <location>
        <begin position="29"/>
        <end position="56"/>
    </location>
</feature>
<keyword evidence="13" id="KW-1185">Reference proteome</keyword>